<dbReference type="PANTHER" id="PTHR12585:SF69">
    <property type="entry name" value="FI11703P"/>
    <property type="match status" value="1"/>
</dbReference>
<sequence length="610" mass="69359">MFYSPIILTKKGPLGKIWLAAHLQHKLSKTQVFSTDVVAACEQLQSPELSFALRLSSNLLLGIVRIYSRKAHYLFIDSREALNKLQLVFQGNTVDLAPGTTVAPYSAITMEGVDDTSQLKREESSKKSSKRSRYELDRFSETSSILDIDMLLDMDTDMACTLSSSEFRWNETAQSLSRFRARPEDITLPPVDMDFIYQMPDAALEHWDDHEMLHRETVNMNLTPLSARASLQSPEVLRRESRGSLSGRISLERLSGVQGNRKEQDNSDWNFSMEMDADSVFETSPNFEQRHETSFPLDNTTGRGDSILLQESPLPLEINQQEQNNAKKRKTDSNTCIFAIDRNSEISAKTLKRHLSDTKDLVYRPQSHISRVPEENAETWLHMILEPSFKLPCIPPIYTTTIEPMISYYSQGNLSLPQLRHADNAAFHASPLFSPGRDSVTFSVQDNDWGEQIPFEQDSFQLPATNESILMSAGMNASCLSEIPLNTSNMPKPYNEEDKEYHLKKQNTLTQTQLSISSRTIQTLHMIRQYGTSSEENITQPKITFSEFLHQVSSSNSISSRRRQAAQYFYELLVLKSIDRIQVQQDKSFSEITISNFDTVDTEKSSLLVS</sequence>
<dbReference type="GO" id="GO:0007062">
    <property type="term" value="P:sister chromatid cohesion"/>
    <property type="evidence" value="ECO:0007669"/>
    <property type="project" value="InterPro"/>
</dbReference>
<dbReference type="InterPro" id="IPR036390">
    <property type="entry name" value="WH_DNA-bd_sf"/>
</dbReference>
<dbReference type="RefSeq" id="XP_005705455.1">
    <property type="nucleotide sequence ID" value="XM_005705398.1"/>
</dbReference>
<protein>
    <submittedName>
        <fullName evidence="5">Cohesin complex subunit SCC1</fullName>
    </submittedName>
</protein>
<dbReference type="Pfam" id="PF04825">
    <property type="entry name" value="Rad21_Rec8_N"/>
    <property type="match status" value="1"/>
</dbReference>
<dbReference type="Gramene" id="EME28935">
    <property type="protein sequence ID" value="EME28935"/>
    <property type="gene ID" value="Gasu_36710"/>
</dbReference>
<dbReference type="GO" id="GO:1990414">
    <property type="term" value="P:replication-born double-strand break repair via sister chromatid exchange"/>
    <property type="evidence" value="ECO:0007669"/>
    <property type="project" value="TreeGrafter"/>
</dbReference>
<dbReference type="Pfam" id="PF04824">
    <property type="entry name" value="Rad21_Rec8"/>
    <property type="match status" value="1"/>
</dbReference>
<name>M2WXZ5_GALSU</name>
<evidence type="ECO:0000313" key="5">
    <source>
        <dbReference type="EMBL" id="EME28935.1"/>
    </source>
</evidence>
<evidence type="ECO:0000313" key="6">
    <source>
        <dbReference type="Proteomes" id="UP000030680"/>
    </source>
</evidence>
<dbReference type="InterPro" id="IPR023093">
    <property type="entry name" value="ScpA-like_C"/>
</dbReference>
<evidence type="ECO:0000259" key="4">
    <source>
        <dbReference type="PROSITE" id="PS51471"/>
    </source>
</evidence>
<dbReference type="GO" id="GO:0008278">
    <property type="term" value="C:cohesin complex"/>
    <property type="evidence" value="ECO:0007669"/>
    <property type="project" value="InterPro"/>
</dbReference>
<dbReference type="AlphaFoldDB" id="M2WXZ5"/>
<reference evidence="6" key="1">
    <citation type="journal article" date="2013" name="Science">
        <title>Gene transfer from bacteria and archaea facilitated evolution of an extremophilic eukaryote.</title>
        <authorList>
            <person name="Schonknecht G."/>
            <person name="Chen W.H."/>
            <person name="Ternes C.M."/>
            <person name="Barbier G.G."/>
            <person name="Shrestha R.P."/>
            <person name="Stanke M."/>
            <person name="Brautigam A."/>
            <person name="Baker B.J."/>
            <person name="Banfield J.F."/>
            <person name="Garavito R.M."/>
            <person name="Carr K."/>
            <person name="Wilkerson C."/>
            <person name="Rensing S.A."/>
            <person name="Gagneul D."/>
            <person name="Dickenson N.E."/>
            <person name="Oesterhelt C."/>
            <person name="Lercher M.J."/>
            <person name="Weber A.P."/>
        </authorList>
    </citation>
    <scope>NUCLEOTIDE SEQUENCE [LARGE SCALE GENOMIC DNA]</scope>
    <source>
        <strain evidence="6">074W</strain>
    </source>
</reference>
<dbReference type="GO" id="GO:0003682">
    <property type="term" value="F:chromatin binding"/>
    <property type="evidence" value="ECO:0007669"/>
    <property type="project" value="TreeGrafter"/>
</dbReference>
<comment type="subcellular location">
    <subcellularLocation>
        <location evidence="1">Nucleus</location>
    </subcellularLocation>
</comment>
<dbReference type="PANTHER" id="PTHR12585">
    <property type="entry name" value="SCC1 / RAD21 FAMILY MEMBER"/>
    <property type="match status" value="1"/>
</dbReference>
<feature type="domain" description="Fe2OG dioxygenase" evidence="4">
    <location>
        <begin position="400"/>
        <end position="572"/>
    </location>
</feature>
<evidence type="ECO:0000256" key="1">
    <source>
        <dbReference type="ARBA" id="ARBA00004123"/>
    </source>
</evidence>
<dbReference type="Proteomes" id="UP000030680">
    <property type="component" value="Unassembled WGS sequence"/>
</dbReference>
<dbReference type="InterPro" id="IPR039781">
    <property type="entry name" value="Rad21/Rec8-like"/>
</dbReference>
<evidence type="ECO:0000256" key="3">
    <source>
        <dbReference type="ARBA" id="ARBA00023242"/>
    </source>
</evidence>
<comment type="similarity">
    <text evidence="2">Belongs to the rad21 family.</text>
</comment>
<keyword evidence="3" id="KW-0539">Nucleus</keyword>
<dbReference type="OrthoDB" id="10071381at2759"/>
<dbReference type="GO" id="GO:0005634">
    <property type="term" value="C:nucleus"/>
    <property type="evidence" value="ECO:0007669"/>
    <property type="project" value="UniProtKB-SubCell"/>
</dbReference>
<dbReference type="eggNOG" id="KOG1213">
    <property type="taxonomic scope" value="Eukaryota"/>
</dbReference>
<dbReference type="InterPro" id="IPR006909">
    <property type="entry name" value="Rad21/Rec8_C_eu"/>
</dbReference>
<gene>
    <name evidence="5" type="ORF">Gasu_36710</name>
</gene>
<dbReference type="InterPro" id="IPR005123">
    <property type="entry name" value="Oxoglu/Fe-dep_dioxygenase_dom"/>
</dbReference>
<dbReference type="STRING" id="130081.M2WXZ5"/>
<dbReference type="GeneID" id="17087772"/>
<proteinExistence type="inferred from homology"/>
<dbReference type="KEGG" id="gsl:Gasu_36710"/>
<accession>M2WXZ5</accession>
<dbReference type="PROSITE" id="PS51471">
    <property type="entry name" value="FE2OG_OXY"/>
    <property type="match status" value="1"/>
</dbReference>
<dbReference type="InterPro" id="IPR006910">
    <property type="entry name" value="Rad21_Rec8_N"/>
</dbReference>
<keyword evidence="6" id="KW-1185">Reference proteome</keyword>
<evidence type="ECO:0000256" key="2">
    <source>
        <dbReference type="ARBA" id="ARBA00009870"/>
    </source>
</evidence>
<dbReference type="EMBL" id="KB454514">
    <property type="protein sequence ID" value="EME28935.1"/>
    <property type="molecule type" value="Genomic_DNA"/>
</dbReference>
<dbReference type="Gene3D" id="1.10.10.580">
    <property type="entry name" value="Structural maintenance of chromosome 1. Chain E"/>
    <property type="match status" value="1"/>
</dbReference>
<dbReference type="SUPFAM" id="SSF46785">
    <property type="entry name" value="Winged helix' DNA-binding domain"/>
    <property type="match status" value="1"/>
</dbReference>
<organism evidence="5 6">
    <name type="scientific">Galdieria sulphuraria</name>
    <name type="common">Red alga</name>
    <dbReference type="NCBI Taxonomy" id="130081"/>
    <lineage>
        <taxon>Eukaryota</taxon>
        <taxon>Rhodophyta</taxon>
        <taxon>Bangiophyceae</taxon>
        <taxon>Galdieriales</taxon>
        <taxon>Galdieriaceae</taxon>
        <taxon>Galdieria</taxon>
    </lineage>
</organism>